<dbReference type="KEGG" id="ntg:NSCAC_1432"/>
<dbReference type="Pfam" id="PF04972">
    <property type="entry name" value="BON"/>
    <property type="match status" value="2"/>
</dbReference>
<name>A0A7G1QAV8_9GAMM</name>
<feature type="signal peptide" evidence="1">
    <location>
        <begin position="1"/>
        <end position="20"/>
    </location>
</feature>
<dbReference type="PROSITE" id="PS50914">
    <property type="entry name" value="BON"/>
    <property type="match status" value="1"/>
</dbReference>
<dbReference type="EMBL" id="LR778175">
    <property type="protein sequence ID" value="CAB1276962.1"/>
    <property type="molecule type" value="Genomic_DNA"/>
</dbReference>
<proteinExistence type="predicted"/>
<evidence type="ECO:0000259" key="2">
    <source>
        <dbReference type="PROSITE" id="PS50914"/>
    </source>
</evidence>
<dbReference type="Proteomes" id="UP000516072">
    <property type="component" value="Chromosome"/>
</dbReference>
<organism evidence="3 4">
    <name type="scientific">Candidatus Nitrosacidococcus tergens</name>
    <dbReference type="NCBI Taxonomy" id="553981"/>
    <lineage>
        <taxon>Bacteria</taxon>
        <taxon>Pseudomonadati</taxon>
        <taxon>Pseudomonadota</taxon>
        <taxon>Gammaproteobacteria</taxon>
        <taxon>Chromatiales</taxon>
        <taxon>Chromatiaceae</taxon>
        <taxon>Candidatus Nitrosacidococcus</taxon>
    </lineage>
</organism>
<keyword evidence="1" id="KW-0732">Signal</keyword>
<sequence length="175" mass="20005">MNFCSTLLIYVLLIQNPTHALTNSQRTTPVIDHRAVEKAVETAIRNDPILDKNIHIQITNYGHTLLLTGEAANELLKERIFNIAKTTPSIEVIYDEIAVIPPITFINRIKDTWLTQKINIKMALQKEIDLSQVRIITARRIVYLFGFLTPQESKLMITLISHTRGVHKIVKILDI</sequence>
<reference evidence="3 4" key="1">
    <citation type="submission" date="2020-03" db="EMBL/GenBank/DDBJ databases">
        <authorList>
            <person name="Picone N."/>
        </authorList>
    </citation>
    <scope>NUCLEOTIDE SEQUENCE [LARGE SCALE GENOMIC DNA]</scope>
    <source>
        <strain evidence="3">NSCAC1</strain>
    </source>
</reference>
<gene>
    <name evidence="3" type="ORF">NSCAC_1432</name>
</gene>
<evidence type="ECO:0000256" key="1">
    <source>
        <dbReference type="SAM" id="SignalP"/>
    </source>
</evidence>
<dbReference type="InterPro" id="IPR007055">
    <property type="entry name" value="BON_dom"/>
</dbReference>
<feature type="domain" description="BON" evidence="2">
    <location>
        <begin position="32"/>
        <end position="101"/>
    </location>
</feature>
<dbReference type="PANTHER" id="PTHR34606:SF4">
    <property type="entry name" value="OUTER MEMBRANE LIPOPROTEIN DOLP"/>
    <property type="match status" value="1"/>
</dbReference>
<protein>
    <recommendedName>
        <fullName evidence="2">BON domain-containing protein</fullName>
    </recommendedName>
</protein>
<keyword evidence="4" id="KW-1185">Reference proteome</keyword>
<dbReference type="RefSeq" id="WP_197744110.1">
    <property type="nucleotide sequence ID" value="NZ_LR778175.1"/>
</dbReference>
<evidence type="ECO:0000313" key="3">
    <source>
        <dbReference type="EMBL" id="CAB1276962.1"/>
    </source>
</evidence>
<feature type="chain" id="PRO_5028912847" description="BON domain-containing protein" evidence="1">
    <location>
        <begin position="21"/>
        <end position="175"/>
    </location>
</feature>
<accession>A0A7G1QAV8</accession>
<evidence type="ECO:0000313" key="4">
    <source>
        <dbReference type="Proteomes" id="UP000516072"/>
    </source>
</evidence>
<dbReference type="PANTHER" id="PTHR34606">
    <property type="entry name" value="BON DOMAIN-CONTAINING PROTEIN"/>
    <property type="match status" value="1"/>
</dbReference>
<dbReference type="InterPro" id="IPR051686">
    <property type="entry name" value="Lipoprotein_DolP"/>
</dbReference>
<dbReference type="AlphaFoldDB" id="A0A7G1QAV8"/>